<evidence type="ECO:0000256" key="2">
    <source>
        <dbReference type="ARBA" id="ARBA00023015"/>
    </source>
</evidence>
<dbReference type="PANTHER" id="PTHR30055">
    <property type="entry name" value="HTH-TYPE TRANSCRIPTIONAL REGULATOR RUTR"/>
    <property type="match status" value="1"/>
</dbReference>
<dbReference type="PRINTS" id="PR00455">
    <property type="entry name" value="HTHTETR"/>
</dbReference>
<dbReference type="PANTHER" id="PTHR30055:SF240">
    <property type="entry name" value="HTH-TYPE TRANSCRIPTIONAL REGULATOR ACRR"/>
    <property type="match status" value="1"/>
</dbReference>
<evidence type="ECO:0000313" key="7">
    <source>
        <dbReference type="EMBL" id="PHZ86594.1"/>
    </source>
</evidence>
<organism evidence="7 8">
    <name type="scientific">Paremcibacter congregatus</name>
    <dbReference type="NCBI Taxonomy" id="2043170"/>
    <lineage>
        <taxon>Bacteria</taxon>
        <taxon>Pseudomonadati</taxon>
        <taxon>Pseudomonadota</taxon>
        <taxon>Alphaproteobacteria</taxon>
        <taxon>Emcibacterales</taxon>
        <taxon>Emcibacteraceae</taxon>
        <taxon>Paremcibacter</taxon>
    </lineage>
</organism>
<dbReference type="Gene3D" id="1.10.357.10">
    <property type="entry name" value="Tetracycline Repressor, domain 2"/>
    <property type="match status" value="1"/>
</dbReference>
<feature type="domain" description="HTH tetR-type" evidence="6">
    <location>
        <begin position="10"/>
        <end position="70"/>
    </location>
</feature>
<accession>A0A2G4YW76</accession>
<evidence type="ECO:0000259" key="6">
    <source>
        <dbReference type="PROSITE" id="PS50977"/>
    </source>
</evidence>
<keyword evidence="3 5" id="KW-0238">DNA-binding</keyword>
<keyword evidence="2" id="KW-0805">Transcription regulation</keyword>
<evidence type="ECO:0000313" key="8">
    <source>
        <dbReference type="Proteomes" id="UP000229730"/>
    </source>
</evidence>
<sequence>MVRKTKEGAQETREDILKAAAQIFMEKGVTKATLEEIAEEAGVTRGAVYWHFKNKQDLFCALHDKLHKPLTESILRDLETDHPDPLQQLLDLCVHTLIQIEEDPVKRQILTIFKLKCEYAGETASVLDSQIELKEKSFSLFEKYFERAQRKGHISEEVPPKSLTRGLTCYLGGIVHDYLLHPKTFNMSEEAEPLMKVFFLGVYKR</sequence>
<dbReference type="Pfam" id="PF08361">
    <property type="entry name" value="TetR_C_2"/>
    <property type="match status" value="1"/>
</dbReference>
<dbReference type="InterPro" id="IPR009057">
    <property type="entry name" value="Homeodomain-like_sf"/>
</dbReference>
<dbReference type="FunCoup" id="A0A2G4YW76">
    <property type="interactions" value="123"/>
</dbReference>
<evidence type="ECO:0000256" key="1">
    <source>
        <dbReference type="ARBA" id="ARBA00022491"/>
    </source>
</evidence>
<keyword evidence="8" id="KW-1185">Reference proteome</keyword>
<dbReference type="InterPro" id="IPR001647">
    <property type="entry name" value="HTH_TetR"/>
</dbReference>
<dbReference type="SUPFAM" id="SSF46689">
    <property type="entry name" value="Homeodomain-like"/>
    <property type="match status" value="1"/>
</dbReference>
<dbReference type="Pfam" id="PF00440">
    <property type="entry name" value="TetR_N"/>
    <property type="match status" value="1"/>
</dbReference>
<dbReference type="InterPro" id="IPR023772">
    <property type="entry name" value="DNA-bd_HTH_TetR-type_CS"/>
</dbReference>
<dbReference type="EMBL" id="PDEM01000007">
    <property type="protein sequence ID" value="PHZ86594.1"/>
    <property type="molecule type" value="Genomic_DNA"/>
</dbReference>
<dbReference type="InterPro" id="IPR036271">
    <property type="entry name" value="Tet_transcr_reg_TetR-rel_C_sf"/>
</dbReference>
<dbReference type="GO" id="GO:0000976">
    <property type="term" value="F:transcription cis-regulatory region binding"/>
    <property type="evidence" value="ECO:0007669"/>
    <property type="project" value="TreeGrafter"/>
</dbReference>
<dbReference type="Proteomes" id="UP000229730">
    <property type="component" value="Unassembled WGS sequence"/>
</dbReference>
<dbReference type="SUPFAM" id="SSF48498">
    <property type="entry name" value="Tetracyclin repressor-like, C-terminal domain"/>
    <property type="match status" value="1"/>
</dbReference>
<dbReference type="AlphaFoldDB" id="A0A2G4YW76"/>
<dbReference type="InParanoid" id="A0A2G4YW76"/>
<comment type="caution">
    <text evidence="7">The sequence shown here is derived from an EMBL/GenBank/DDBJ whole genome shotgun (WGS) entry which is preliminary data.</text>
</comment>
<dbReference type="PROSITE" id="PS50977">
    <property type="entry name" value="HTH_TETR_2"/>
    <property type="match status" value="1"/>
</dbReference>
<dbReference type="InterPro" id="IPR013572">
    <property type="entry name" value="Tscrpt_reg_MAATS_C"/>
</dbReference>
<proteinExistence type="predicted"/>
<dbReference type="OrthoDB" id="9798857at2"/>
<keyword evidence="4" id="KW-0804">Transcription</keyword>
<feature type="DNA-binding region" description="H-T-H motif" evidence="5">
    <location>
        <begin position="33"/>
        <end position="52"/>
    </location>
</feature>
<evidence type="ECO:0000256" key="3">
    <source>
        <dbReference type="ARBA" id="ARBA00023125"/>
    </source>
</evidence>
<evidence type="ECO:0000256" key="4">
    <source>
        <dbReference type="ARBA" id="ARBA00023163"/>
    </source>
</evidence>
<dbReference type="GO" id="GO:0003700">
    <property type="term" value="F:DNA-binding transcription factor activity"/>
    <property type="evidence" value="ECO:0007669"/>
    <property type="project" value="TreeGrafter"/>
</dbReference>
<dbReference type="PROSITE" id="PS01081">
    <property type="entry name" value="HTH_TETR_1"/>
    <property type="match status" value="1"/>
</dbReference>
<reference evidence="7 8" key="1">
    <citation type="submission" date="2017-10" db="EMBL/GenBank/DDBJ databases">
        <title>Frigbacter circumglobatus gen. nov. sp. nov., isolated from sediment cultured in situ.</title>
        <authorList>
            <person name="Zhao Z."/>
        </authorList>
    </citation>
    <scope>NUCLEOTIDE SEQUENCE [LARGE SCALE GENOMIC DNA]</scope>
    <source>
        <strain evidence="7 8">ZYL</strain>
    </source>
</reference>
<evidence type="ECO:0000256" key="5">
    <source>
        <dbReference type="PROSITE-ProRule" id="PRU00335"/>
    </source>
</evidence>
<dbReference type="InterPro" id="IPR050109">
    <property type="entry name" value="HTH-type_TetR-like_transc_reg"/>
</dbReference>
<gene>
    <name evidence="7" type="ORF">CRD36_01560</name>
</gene>
<name>A0A2G4YW76_9PROT</name>
<dbReference type="RefSeq" id="WP_099470970.1">
    <property type="nucleotide sequence ID" value="NZ_CP041025.1"/>
</dbReference>
<keyword evidence="1" id="KW-0678">Repressor</keyword>
<protein>
    <submittedName>
        <fullName evidence="7">TetR family transcriptional regulator</fullName>
    </submittedName>
</protein>